<proteinExistence type="inferred from homology"/>
<dbReference type="OrthoDB" id="331699at2759"/>
<sequence length="510" mass="57513">MTTLRLVLRLASYRPGLYVLYSERNASPISISSSISKLSFLSSLRTTVCRSFSAGSNKDNTEIVMDSESQESASTSLKRSITIPVRPTVGSPFEALPQSPDRKPLSMWPGMYHSPVTDALWKARSTICERLWPPPSIDGPAPQKLITRTPQESRVSIVYGFTSDYILREQYRNAWDECRVGRIMEDLDALAGTIAVRHCSDDDHTTRPLLLVTASVDKIHLRKSITLDQDLRMSGAVIWVGRSSMAIRMEIRQPSEGISEGQDPVALVAIFRFVARDSVTGKAAPVNQLSPQTDEEKSLFDQGKKFDEHQKKRRLPRTDNSVKPVHNAERLKALLAEGRVLSDMPALADRNSLLIHETSLENVHICQPQQRNMHGRIFGGFLMRMAYELAFSTCYLFVGCRPLFVEVDRIDFLKPVDVGDFLRFKSRVLYTELDDPSKPLISIEVVAHVTRPESRTSEVSNTFYFTFTIDSKAEAEPGFMIRKVLPATEEEARRVLERYDADHEELGIFG</sequence>
<name>A0A8T2RT98_CERRI</name>
<dbReference type="GO" id="GO:0047617">
    <property type="term" value="F:fatty acyl-CoA hydrolase activity"/>
    <property type="evidence" value="ECO:0007669"/>
    <property type="project" value="TreeGrafter"/>
</dbReference>
<accession>A0A8T2RT98</accession>
<dbReference type="FunFam" id="3.10.129.10:FF:000023">
    <property type="entry name" value="Acyl-coenzyme A thioesterase 9, mitochondrial"/>
    <property type="match status" value="1"/>
</dbReference>
<dbReference type="GO" id="GO:0006637">
    <property type="term" value="P:acyl-CoA metabolic process"/>
    <property type="evidence" value="ECO:0007669"/>
    <property type="project" value="TreeGrafter"/>
</dbReference>
<evidence type="ECO:0000259" key="5">
    <source>
        <dbReference type="PROSITE" id="PS51770"/>
    </source>
</evidence>
<dbReference type="InterPro" id="IPR029069">
    <property type="entry name" value="HotDog_dom_sf"/>
</dbReference>
<evidence type="ECO:0000256" key="2">
    <source>
        <dbReference type="ARBA" id="ARBA00022737"/>
    </source>
</evidence>
<feature type="domain" description="HotDog ACOT-type" evidence="5">
    <location>
        <begin position="157"/>
        <end position="279"/>
    </location>
</feature>
<evidence type="ECO:0000256" key="1">
    <source>
        <dbReference type="ARBA" id="ARBA00010458"/>
    </source>
</evidence>
<dbReference type="Proteomes" id="UP000825935">
    <property type="component" value="Chromosome 25"/>
</dbReference>
<organism evidence="6 7">
    <name type="scientific">Ceratopteris richardii</name>
    <name type="common">Triangle waterfern</name>
    <dbReference type="NCBI Taxonomy" id="49495"/>
    <lineage>
        <taxon>Eukaryota</taxon>
        <taxon>Viridiplantae</taxon>
        <taxon>Streptophyta</taxon>
        <taxon>Embryophyta</taxon>
        <taxon>Tracheophyta</taxon>
        <taxon>Polypodiopsida</taxon>
        <taxon>Polypodiidae</taxon>
        <taxon>Polypodiales</taxon>
        <taxon>Pteridineae</taxon>
        <taxon>Pteridaceae</taxon>
        <taxon>Parkerioideae</taxon>
        <taxon>Ceratopteris</taxon>
    </lineage>
</organism>
<comment type="similarity">
    <text evidence="1">Belongs to the acyl coenzyme A hydrolase family.</text>
</comment>
<evidence type="ECO:0000313" key="6">
    <source>
        <dbReference type="EMBL" id="KAH7298867.1"/>
    </source>
</evidence>
<dbReference type="PANTHER" id="PTHR12655:SF0">
    <property type="entry name" value="ACYL-COENZYME A THIOESTERASE 9, MITOCHONDRIAL"/>
    <property type="match status" value="1"/>
</dbReference>
<feature type="domain" description="HotDog ACOT-type" evidence="5">
    <location>
        <begin position="356"/>
        <end position="473"/>
    </location>
</feature>
<dbReference type="OMA" id="SYHEALW"/>
<keyword evidence="7" id="KW-1185">Reference proteome</keyword>
<gene>
    <name evidence="6" type="ORF">KP509_25G062200</name>
</gene>
<dbReference type="PANTHER" id="PTHR12655">
    <property type="entry name" value="ACYL-COA THIOESTERASE"/>
    <property type="match status" value="1"/>
</dbReference>
<keyword evidence="2" id="KW-0677">Repeat</keyword>
<evidence type="ECO:0000256" key="4">
    <source>
        <dbReference type="ARBA" id="ARBA00022946"/>
    </source>
</evidence>
<dbReference type="AlphaFoldDB" id="A0A8T2RT98"/>
<reference evidence="6" key="1">
    <citation type="submission" date="2021-08" db="EMBL/GenBank/DDBJ databases">
        <title>WGS assembly of Ceratopteris richardii.</title>
        <authorList>
            <person name="Marchant D.B."/>
            <person name="Chen G."/>
            <person name="Jenkins J."/>
            <person name="Shu S."/>
            <person name="Leebens-Mack J."/>
            <person name="Grimwood J."/>
            <person name="Schmutz J."/>
            <person name="Soltis P."/>
            <person name="Soltis D."/>
            <person name="Chen Z.-H."/>
        </authorList>
    </citation>
    <scope>NUCLEOTIDE SEQUENCE</scope>
    <source>
        <strain evidence="6">Whitten #5841</strain>
        <tissue evidence="6">Leaf</tissue>
    </source>
</reference>
<keyword evidence="3" id="KW-0378">Hydrolase</keyword>
<dbReference type="InterPro" id="IPR033120">
    <property type="entry name" value="HOTDOG_ACOT"/>
</dbReference>
<dbReference type="EMBL" id="CM035430">
    <property type="protein sequence ID" value="KAH7298867.1"/>
    <property type="molecule type" value="Genomic_DNA"/>
</dbReference>
<dbReference type="SUPFAM" id="SSF54637">
    <property type="entry name" value="Thioesterase/thiol ester dehydrase-isomerase"/>
    <property type="match status" value="2"/>
</dbReference>
<dbReference type="Pfam" id="PF03061">
    <property type="entry name" value="4HBT"/>
    <property type="match status" value="2"/>
</dbReference>
<dbReference type="CDD" id="cd03442">
    <property type="entry name" value="BFIT_BACH"/>
    <property type="match status" value="2"/>
</dbReference>
<dbReference type="InterPro" id="IPR006683">
    <property type="entry name" value="Thioestr_dom"/>
</dbReference>
<comment type="caution">
    <text evidence="6">The sequence shown here is derived from an EMBL/GenBank/DDBJ whole genome shotgun (WGS) entry which is preliminary data.</text>
</comment>
<evidence type="ECO:0000313" key="7">
    <source>
        <dbReference type="Proteomes" id="UP000825935"/>
    </source>
</evidence>
<evidence type="ECO:0000256" key="3">
    <source>
        <dbReference type="ARBA" id="ARBA00022801"/>
    </source>
</evidence>
<keyword evidence="4" id="KW-0809">Transit peptide</keyword>
<protein>
    <recommendedName>
        <fullName evidence="5">HotDog ACOT-type domain-containing protein</fullName>
    </recommendedName>
</protein>
<dbReference type="Gene3D" id="3.10.129.10">
    <property type="entry name" value="Hotdog Thioesterase"/>
    <property type="match status" value="2"/>
</dbReference>
<dbReference type="PROSITE" id="PS51770">
    <property type="entry name" value="HOTDOG_ACOT"/>
    <property type="match status" value="2"/>
</dbReference>